<sequence length="129" mass="14984">MIFLLSFYLNTSWINAIDIIKSIAFLVINFACIIGYFSVKEAQLINPFKKHMGWGDLIFLIGVIPMFTFRNYMLFFITGMIFTLTLYGIFYRKYSQNTIPLAGYLSLYIIVLVISDLLFPINIFYGNIV</sequence>
<evidence type="ECO:0000256" key="1">
    <source>
        <dbReference type="SAM" id="Phobius"/>
    </source>
</evidence>
<proteinExistence type="predicted"/>
<gene>
    <name evidence="2" type="ORF">N7U66_03280</name>
</gene>
<keyword evidence="3" id="KW-1185">Reference proteome</keyword>
<keyword evidence="1" id="KW-0812">Transmembrane</keyword>
<reference evidence="2" key="1">
    <citation type="submission" date="2022-11" db="EMBL/GenBank/DDBJ databases">
        <title>Lacinutrix neustonica HL-RS19T sp. nov., isolated from the surface microlayer sample of brackish Lake Shihwa.</title>
        <authorList>
            <person name="Choi J.Y."/>
            <person name="Hwang C.Y."/>
        </authorList>
    </citation>
    <scope>NUCLEOTIDE SEQUENCE</scope>
    <source>
        <strain evidence="2">HL-RS19</strain>
    </source>
</reference>
<evidence type="ECO:0008006" key="4">
    <source>
        <dbReference type="Google" id="ProtNLM"/>
    </source>
</evidence>
<dbReference type="RefSeq" id="WP_267677305.1">
    <property type="nucleotide sequence ID" value="NZ_CP113088.1"/>
</dbReference>
<keyword evidence="1" id="KW-1133">Transmembrane helix</keyword>
<name>A0A9E8MW49_9FLAO</name>
<feature type="transmembrane region" description="Helical" evidence="1">
    <location>
        <begin position="51"/>
        <end position="67"/>
    </location>
</feature>
<feature type="transmembrane region" description="Helical" evidence="1">
    <location>
        <begin position="102"/>
        <end position="125"/>
    </location>
</feature>
<dbReference type="AlphaFoldDB" id="A0A9E8MW49"/>
<dbReference type="Proteomes" id="UP001164705">
    <property type="component" value="Chromosome"/>
</dbReference>
<protein>
    <recommendedName>
        <fullName evidence="4">Prepilin type IV endopeptidase peptidase domain-containing protein</fullName>
    </recommendedName>
</protein>
<feature type="transmembrane region" description="Helical" evidence="1">
    <location>
        <begin position="73"/>
        <end position="90"/>
    </location>
</feature>
<accession>A0A9E8MW49</accession>
<organism evidence="2 3">
    <name type="scientific">Lacinutrix neustonica</name>
    <dbReference type="NCBI Taxonomy" id="2980107"/>
    <lineage>
        <taxon>Bacteria</taxon>
        <taxon>Pseudomonadati</taxon>
        <taxon>Bacteroidota</taxon>
        <taxon>Flavobacteriia</taxon>
        <taxon>Flavobacteriales</taxon>
        <taxon>Flavobacteriaceae</taxon>
        <taxon>Lacinutrix</taxon>
    </lineage>
</organism>
<feature type="transmembrane region" description="Helical" evidence="1">
    <location>
        <begin position="20"/>
        <end position="39"/>
    </location>
</feature>
<evidence type="ECO:0000313" key="2">
    <source>
        <dbReference type="EMBL" id="WAC02707.1"/>
    </source>
</evidence>
<keyword evidence="1" id="KW-0472">Membrane</keyword>
<dbReference type="KEGG" id="lnu:N7U66_03280"/>
<dbReference type="EMBL" id="CP113088">
    <property type="protein sequence ID" value="WAC02707.1"/>
    <property type="molecule type" value="Genomic_DNA"/>
</dbReference>
<evidence type="ECO:0000313" key="3">
    <source>
        <dbReference type="Proteomes" id="UP001164705"/>
    </source>
</evidence>